<dbReference type="Proteomes" id="UP000243338">
    <property type="component" value="Unassembled WGS sequence"/>
</dbReference>
<dbReference type="Pfam" id="PF04066">
    <property type="entry name" value="MrpF_PhaF"/>
    <property type="match status" value="1"/>
</dbReference>
<dbReference type="EMBL" id="FOHQ01000007">
    <property type="protein sequence ID" value="SET06747.1"/>
    <property type="molecule type" value="Genomic_DNA"/>
</dbReference>
<evidence type="ECO:0000256" key="6">
    <source>
        <dbReference type="ARBA" id="ARBA00023136"/>
    </source>
</evidence>
<dbReference type="GO" id="GO:0015385">
    <property type="term" value="F:sodium:proton antiporter activity"/>
    <property type="evidence" value="ECO:0007669"/>
    <property type="project" value="TreeGrafter"/>
</dbReference>
<dbReference type="AlphaFoldDB" id="A0A1I0BIT2"/>
<evidence type="ECO:0000256" key="3">
    <source>
        <dbReference type="ARBA" id="ARBA00022475"/>
    </source>
</evidence>
<dbReference type="NCBIfam" id="NF009247">
    <property type="entry name" value="PRK12599.1-6"/>
    <property type="match status" value="1"/>
</dbReference>
<evidence type="ECO:0000313" key="8">
    <source>
        <dbReference type="EMBL" id="SET06747.1"/>
    </source>
</evidence>
<keyword evidence="9" id="KW-1185">Reference proteome</keyword>
<evidence type="ECO:0000256" key="1">
    <source>
        <dbReference type="ARBA" id="ARBA00004651"/>
    </source>
</evidence>
<evidence type="ECO:0000313" key="9">
    <source>
        <dbReference type="Proteomes" id="UP000243338"/>
    </source>
</evidence>
<evidence type="ECO:0000256" key="4">
    <source>
        <dbReference type="ARBA" id="ARBA00022692"/>
    </source>
</evidence>
<name>A0A1I0BIT2_9EURY</name>
<feature type="transmembrane region" description="Helical" evidence="7">
    <location>
        <begin position="59"/>
        <end position="82"/>
    </location>
</feature>
<dbReference type="PANTHER" id="PTHR34702">
    <property type="entry name" value="NA(+)/H(+) ANTIPORTER SUBUNIT F1"/>
    <property type="match status" value="1"/>
</dbReference>
<reference evidence="9" key="1">
    <citation type="submission" date="2016-10" db="EMBL/GenBank/DDBJ databases">
        <authorList>
            <person name="Varghese N."/>
            <person name="Submissions S."/>
        </authorList>
    </citation>
    <scope>NUCLEOTIDE SEQUENCE [LARGE SCALE GENOMIC DNA]</scope>
    <source>
        <strain evidence="9">SLH 33</strain>
    </source>
</reference>
<keyword evidence="2" id="KW-0813">Transport</keyword>
<sequence>MNSLLLDISLTFMIIAIIPCIYRIIKGPTIPDRVIAVDAMTTVIVAVLGIYSYVQGSVFFMDVALVLAVISFIGTITISKYLDEGVVF</sequence>
<organism evidence="8 9">
    <name type="scientific">Methanococcoides vulcani</name>
    <dbReference type="NCBI Taxonomy" id="1353158"/>
    <lineage>
        <taxon>Archaea</taxon>
        <taxon>Methanobacteriati</taxon>
        <taxon>Methanobacteriota</taxon>
        <taxon>Stenosarchaea group</taxon>
        <taxon>Methanomicrobia</taxon>
        <taxon>Methanosarcinales</taxon>
        <taxon>Methanosarcinaceae</taxon>
        <taxon>Methanococcoides</taxon>
    </lineage>
</organism>
<feature type="transmembrane region" description="Helical" evidence="7">
    <location>
        <begin position="34"/>
        <end position="53"/>
    </location>
</feature>
<evidence type="ECO:0000256" key="7">
    <source>
        <dbReference type="SAM" id="Phobius"/>
    </source>
</evidence>
<gene>
    <name evidence="8" type="ORF">SAMN04488587_2205</name>
</gene>
<keyword evidence="6 7" id="KW-0472">Membrane</keyword>
<dbReference type="OrthoDB" id="84883at2157"/>
<dbReference type="PIRSF" id="PIRSF028784">
    <property type="entry name" value="MrpF"/>
    <property type="match status" value="1"/>
</dbReference>
<dbReference type="InterPro" id="IPR007208">
    <property type="entry name" value="MrpF/PhaF-like"/>
</dbReference>
<keyword evidence="4 7" id="KW-0812">Transmembrane</keyword>
<evidence type="ECO:0000256" key="2">
    <source>
        <dbReference type="ARBA" id="ARBA00022448"/>
    </source>
</evidence>
<dbReference type="RefSeq" id="WP_091690627.1">
    <property type="nucleotide sequence ID" value="NZ_CAAGSJ010000010.1"/>
</dbReference>
<proteinExistence type="predicted"/>
<keyword evidence="3" id="KW-1003">Cell membrane</keyword>
<dbReference type="STRING" id="1353158.SAMN04488587_2205"/>
<dbReference type="GO" id="GO:0005886">
    <property type="term" value="C:plasma membrane"/>
    <property type="evidence" value="ECO:0007669"/>
    <property type="project" value="UniProtKB-SubCell"/>
</dbReference>
<feature type="transmembrane region" description="Helical" evidence="7">
    <location>
        <begin position="6"/>
        <end position="25"/>
    </location>
</feature>
<dbReference type="PANTHER" id="PTHR34702:SF1">
    <property type="entry name" value="NA(+)_H(+) ANTIPORTER SUBUNIT F"/>
    <property type="match status" value="1"/>
</dbReference>
<keyword evidence="5 7" id="KW-1133">Transmembrane helix</keyword>
<accession>A0A1I0BIT2</accession>
<comment type="subcellular location">
    <subcellularLocation>
        <location evidence="1">Cell membrane</location>
        <topology evidence="1">Multi-pass membrane protein</topology>
    </subcellularLocation>
</comment>
<evidence type="ECO:0000256" key="5">
    <source>
        <dbReference type="ARBA" id="ARBA00022989"/>
    </source>
</evidence>
<protein>
    <submittedName>
        <fullName evidence="8">Multisubunit sodium/proton antiporter, MrpF subunit</fullName>
    </submittedName>
</protein>